<comment type="caution">
    <text evidence="5">The sequence shown here is derived from an EMBL/GenBank/DDBJ whole genome shotgun (WGS) entry which is preliminary data.</text>
</comment>
<organism evidence="5 6">
    <name type="scientific">Pedobacter cryoconitis</name>
    <dbReference type="NCBI Taxonomy" id="188932"/>
    <lineage>
        <taxon>Bacteria</taxon>
        <taxon>Pseudomonadati</taxon>
        <taxon>Bacteroidota</taxon>
        <taxon>Sphingobacteriia</taxon>
        <taxon>Sphingobacteriales</taxon>
        <taxon>Sphingobacteriaceae</taxon>
        <taxon>Pedobacter</taxon>
    </lineage>
</organism>
<feature type="domain" description="VRR-NUC" evidence="4">
    <location>
        <begin position="1"/>
        <end position="105"/>
    </location>
</feature>
<protein>
    <submittedName>
        <fullName evidence="5">VRR-NUC domain-containing protein</fullName>
    </submittedName>
</protein>
<dbReference type="InterPro" id="IPR014883">
    <property type="entry name" value="VRR_NUC"/>
</dbReference>
<evidence type="ECO:0000313" key="6">
    <source>
        <dbReference type="Proteomes" id="UP000249754"/>
    </source>
</evidence>
<dbReference type="SMART" id="SM00990">
    <property type="entry name" value="VRR_NUC"/>
    <property type="match status" value="1"/>
</dbReference>
<dbReference type="InterPro" id="IPR011856">
    <property type="entry name" value="tRNA_endonuc-like_dom_sf"/>
</dbReference>
<keyword evidence="2" id="KW-0540">Nuclease</keyword>
<dbReference type="AlphaFoldDB" id="A0A327STB5"/>
<proteinExistence type="predicted"/>
<reference evidence="5 6" key="1">
    <citation type="submission" date="2018-06" db="EMBL/GenBank/DDBJ databases">
        <title>Genomic Encyclopedia of Archaeal and Bacterial Type Strains, Phase II (KMG-II): from individual species to whole genera.</title>
        <authorList>
            <person name="Goeker M."/>
        </authorList>
    </citation>
    <scope>NUCLEOTIDE SEQUENCE [LARGE SCALE GENOMIC DNA]</scope>
    <source>
        <strain evidence="5 6">DSM 14825</strain>
    </source>
</reference>
<dbReference type="GO" id="GO:0016788">
    <property type="term" value="F:hydrolase activity, acting on ester bonds"/>
    <property type="evidence" value="ECO:0007669"/>
    <property type="project" value="InterPro"/>
</dbReference>
<evidence type="ECO:0000256" key="1">
    <source>
        <dbReference type="ARBA" id="ARBA00001946"/>
    </source>
</evidence>
<dbReference type="Pfam" id="PF08774">
    <property type="entry name" value="VRR_NUC"/>
    <property type="match status" value="1"/>
</dbReference>
<dbReference type="Gene3D" id="3.40.1350.10">
    <property type="match status" value="1"/>
</dbReference>
<name>A0A327STB5_9SPHI</name>
<evidence type="ECO:0000256" key="2">
    <source>
        <dbReference type="ARBA" id="ARBA00022722"/>
    </source>
</evidence>
<dbReference type="EMBL" id="QLLR01000016">
    <property type="protein sequence ID" value="RAJ28897.1"/>
    <property type="molecule type" value="Genomic_DNA"/>
</dbReference>
<comment type="cofactor">
    <cofactor evidence="1">
        <name>Mg(2+)</name>
        <dbReference type="ChEBI" id="CHEBI:18420"/>
    </cofactor>
</comment>
<evidence type="ECO:0000256" key="3">
    <source>
        <dbReference type="ARBA" id="ARBA00022801"/>
    </source>
</evidence>
<accession>A0A327STB5</accession>
<dbReference type="RefSeq" id="WP_170132702.1">
    <property type="nucleotide sequence ID" value="NZ_QLLR01000016.1"/>
</dbReference>
<gene>
    <name evidence="5" type="ORF">LY11_03171</name>
</gene>
<sequence>MREKKQSEDDFQKECVRWIELQYPKLLVHHSPNGGKRNAREALKFKKMGTRAGCPDLMIYKKSKQYAGLAIELKVGTNGTTENQDLFLAELTANGWYCIVIRKMDIFMQTVKEYMSDAI</sequence>
<evidence type="ECO:0000259" key="4">
    <source>
        <dbReference type="SMART" id="SM00990"/>
    </source>
</evidence>
<keyword evidence="3" id="KW-0378">Hydrolase</keyword>
<dbReference type="GO" id="GO:0003676">
    <property type="term" value="F:nucleic acid binding"/>
    <property type="evidence" value="ECO:0007669"/>
    <property type="project" value="InterPro"/>
</dbReference>
<dbReference type="Proteomes" id="UP000249754">
    <property type="component" value="Unassembled WGS sequence"/>
</dbReference>
<dbReference type="GO" id="GO:0004518">
    <property type="term" value="F:nuclease activity"/>
    <property type="evidence" value="ECO:0007669"/>
    <property type="project" value="UniProtKB-KW"/>
</dbReference>
<evidence type="ECO:0000313" key="5">
    <source>
        <dbReference type="EMBL" id="RAJ28897.1"/>
    </source>
</evidence>